<keyword evidence="2" id="KW-1185">Reference proteome</keyword>
<dbReference type="PANTHER" id="PTHR46481">
    <property type="entry name" value="ZINC FINGER BED DOMAIN-CONTAINING PROTEIN 4"/>
    <property type="match status" value="1"/>
</dbReference>
<evidence type="ECO:0000313" key="1">
    <source>
        <dbReference type="EMBL" id="KAL1282509.1"/>
    </source>
</evidence>
<dbReference type="Proteomes" id="UP001558613">
    <property type="component" value="Unassembled WGS sequence"/>
</dbReference>
<name>A0ABR3NZP6_9TELE</name>
<sequence>MAEQREEGTEVRSLVPKKGSYSVVWNYFGFEECDVDQFFPQDHTAEFIAEGLKEAISAWGLVEERLVCITTDNVANMIRAASVNNWPRLHCFGHRLHLAIENAMKDPRIDRAVGLCKKLVSSFSYSWKRKREFLAAQKEMKLPEHSLKTECPTRWGSRQAMIERIIEQQKAIAHVLSSDKKSRHLIPTWQDMLGYMY</sequence>
<evidence type="ECO:0008006" key="3">
    <source>
        <dbReference type="Google" id="ProtNLM"/>
    </source>
</evidence>
<protein>
    <recommendedName>
        <fullName evidence="3">Transposase</fullName>
    </recommendedName>
</protein>
<proteinExistence type="predicted"/>
<comment type="caution">
    <text evidence="1">The sequence shown here is derived from an EMBL/GenBank/DDBJ whole genome shotgun (WGS) entry which is preliminary data.</text>
</comment>
<dbReference type="InterPro" id="IPR052035">
    <property type="entry name" value="ZnF_BED_domain_contain"/>
</dbReference>
<dbReference type="EMBL" id="JAYMGO010000001">
    <property type="protein sequence ID" value="KAL1282509.1"/>
    <property type="molecule type" value="Genomic_DNA"/>
</dbReference>
<dbReference type="PANTHER" id="PTHR46481:SF9">
    <property type="entry name" value="ZINC FINGER BED DOMAIN-CONTAINING PROTEIN 1-LIKE"/>
    <property type="match status" value="1"/>
</dbReference>
<accession>A0ABR3NZP6</accession>
<gene>
    <name evidence="1" type="ORF">QQF64_001312</name>
</gene>
<reference evidence="1 2" key="1">
    <citation type="submission" date="2023-09" db="EMBL/GenBank/DDBJ databases">
        <authorList>
            <person name="Wang M."/>
        </authorList>
    </citation>
    <scope>NUCLEOTIDE SEQUENCE [LARGE SCALE GENOMIC DNA]</scope>
    <source>
        <strain evidence="1">GT-2023</strain>
        <tissue evidence="1">Liver</tissue>
    </source>
</reference>
<evidence type="ECO:0000313" key="2">
    <source>
        <dbReference type="Proteomes" id="UP001558613"/>
    </source>
</evidence>
<dbReference type="SUPFAM" id="SSF53098">
    <property type="entry name" value="Ribonuclease H-like"/>
    <property type="match status" value="1"/>
</dbReference>
<organism evidence="1 2">
    <name type="scientific">Cirrhinus molitorella</name>
    <name type="common">mud carp</name>
    <dbReference type="NCBI Taxonomy" id="172907"/>
    <lineage>
        <taxon>Eukaryota</taxon>
        <taxon>Metazoa</taxon>
        <taxon>Chordata</taxon>
        <taxon>Craniata</taxon>
        <taxon>Vertebrata</taxon>
        <taxon>Euteleostomi</taxon>
        <taxon>Actinopterygii</taxon>
        <taxon>Neopterygii</taxon>
        <taxon>Teleostei</taxon>
        <taxon>Ostariophysi</taxon>
        <taxon>Cypriniformes</taxon>
        <taxon>Cyprinidae</taxon>
        <taxon>Labeoninae</taxon>
        <taxon>Labeonini</taxon>
        <taxon>Cirrhinus</taxon>
    </lineage>
</organism>
<dbReference type="InterPro" id="IPR012337">
    <property type="entry name" value="RNaseH-like_sf"/>
</dbReference>